<accession>A0AAQ1SW91</accession>
<dbReference type="EMBL" id="OPYN01000221">
    <property type="protein sequence ID" value="SPO63723.1"/>
    <property type="molecule type" value="Genomic_DNA"/>
</dbReference>
<organism evidence="1 2">
    <name type="scientific">Pseudomonas inefficax</name>
    <dbReference type="NCBI Taxonomy" id="2078786"/>
    <lineage>
        <taxon>Bacteria</taxon>
        <taxon>Pseudomonadati</taxon>
        <taxon>Pseudomonadota</taxon>
        <taxon>Gammaproteobacteria</taxon>
        <taxon>Pseudomonadales</taxon>
        <taxon>Pseudomonadaceae</taxon>
        <taxon>Pseudomonas</taxon>
    </lineage>
</organism>
<dbReference type="Proteomes" id="UP000294335">
    <property type="component" value="Unassembled WGS sequence"/>
</dbReference>
<comment type="caution">
    <text evidence="1">The sequence shown here is derived from an EMBL/GenBank/DDBJ whole genome shotgun (WGS) entry which is preliminary data.</text>
</comment>
<proteinExistence type="predicted"/>
<reference evidence="1 2" key="1">
    <citation type="submission" date="2018-02" db="EMBL/GenBank/DDBJ databases">
        <authorList>
            <person name="Dubost A."/>
        </authorList>
    </citation>
    <scope>NUCLEOTIDE SEQUENCE [LARGE SCALE GENOMIC DNA]</scope>
    <source>
        <strain evidence="2">JV551A3</strain>
    </source>
</reference>
<sequence length="89" mass="10307">MPPTCYTTILFCMTIISGLQASPDDCWSRSYQESGLSCLRSESVALVVFVIGNYRKLQQWIYEFCYQLGMHLEFRYRRRILIGPTLALG</sequence>
<dbReference type="AlphaFoldDB" id="A0AAQ1SW91"/>
<evidence type="ECO:0000313" key="1">
    <source>
        <dbReference type="EMBL" id="SPO63723.1"/>
    </source>
</evidence>
<keyword evidence="2" id="KW-1185">Reference proteome</keyword>
<name>A0AAQ1SW91_9PSED</name>
<evidence type="ECO:0000313" key="2">
    <source>
        <dbReference type="Proteomes" id="UP000294335"/>
    </source>
</evidence>
<protein>
    <submittedName>
        <fullName evidence="1">Uncharacterized protein</fullName>
    </submittedName>
</protein>
<gene>
    <name evidence="1" type="ORF">JV551A3_V1_2210075</name>
</gene>